<dbReference type="GO" id="GO:0020037">
    <property type="term" value="F:heme binding"/>
    <property type="evidence" value="ECO:0007669"/>
    <property type="project" value="TreeGrafter"/>
</dbReference>
<dbReference type="Proteomes" id="UP000503096">
    <property type="component" value="Chromosome"/>
</dbReference>
<sequence length="186" mass="20059">MSAAPQAVPAVRVSVWDPLVRILHWTLAPAVLVGYATGDDGGKWHEALGYVALAAAAARILWGFIGSRHARFADFVPRPSRLTTYVRALTARREPRYVGHNPLGGAWIVLMLALVLVTGGTGWALSLLGEDNFEWLEDLHEGLAGTLLAAAAIHVAGVVWESLRHGENLVRSMFTGRKRAPGPGDR</sequence>
<keyword evidence="2" id="KW-1003">Cell membrane</keyword>
<dbReference type="GO" id="GO:0022904">
    <property type="term" value="P:respiratory electron transport chain"/>
    <property type="evidence" value="ECO:0007669"/>
    <property type="project" value="InterPro"/>
</dbReference>
<name>A0A6M4H9L6_9PROT</name>
<keyword evidence="5 6" id="KW-0472">Membrane</keyword>
<feature type="transmembrane region" description="Helical" evidence="6">
    <location>
        <begin position="143"/>
        <end position="163"/>
    </location>
</feature>
<keyword evidence="9" id="KW-1185">Reference proteome</keyword>
<evidence type="ECO:0000256" key="6">
    <source>
        <dbReference type="SAM" id="Phobius"/>
    </source>
</evidence>
<gene>
    <name evidence="8" type="ORF">DSM104440_03080</name>
</gene>
<dbReference type="EMBL" id="CP053073">
    <property type="protein sequence ID" value="QJR16251.1"/>
    <property type="molecule type" value="Genomic_DNA"/>
</dbReference>
<proteinExistence type="predicted"/>
<dbReference type="InterPro" id="IPR016174">
    <property type="entry name" value="Di-haem_cyt_TM"/>
</dbReference>
<protein>
    <recommendedName>
        <fullName evidence="7">Cytochrome b561 bacterial/Ni-hydrogenase domain-containing protein</fullName>
    </recommendedName>
</protein>
<evidence type="ECO:0000256" key="5">
    <source>
        <dbReference type="ARBA" id="ARBA00023136"/>
    </source>
</evidence>
<dbReference type="PANTHER" id="PTHR30485:SF2">
    <property type="entry name" value="BLL0597 PROTEIN"/>
    <property type="match status" value="1"/>
</dbReference>
<reference evidence="8 9" key="1">
    <citation type="submission" date="2020-04" db="EMBL/GenBank/DDBJ databases">
        <title>Usitatibacter rugosus gen. nov., sp. nov. and Usitatibacter palustris sp. nov., novel members of Usitatibacteraceae fam. nov. within the order Nitrosomonadales isolated from soil.</title>
        <authorList>
            <person name="Huber K.J."/>
            <person name="Neumann-Schaal M."/>
            <person name="Geppert A."/>
            <person name="Luckner M."/>
            <person name="Wanner G."/>
            <person name="Overmann J."/>
        </authorList>
    </citation>
    <scope>NUCLEOTIDE SEQUENCE [LARGE SCALE GENOMIC DNA]</scope>
    <source>
        <strain evidence="8 9">Swamp67</strain>
    </source>
</reference>
<dbReference type="InParanoid" id="A0A6M4H9L6"/>
<dbReference type="KEGG" id="upl:DSM104440_03080"/>
<dbReference type="FunCoup" id="A0A6M4H9L6">
    <property type="interactions" value="153"/>
</dbReference>
<dbReference type="Gene3D" id="1.20.950.20">
    <property type="entry name" value="Transmembrane di-heme cytochromes, Chain C"/>
    <property type="match status" value="1"/>
</dbReference>
<dbReference type="SUPFAM" id="SSF81342">
    <property type="entry name" value="Transmembrane di-heme cytochromes"/>
    <property type="match status" value="1"/>
</dbReference>
<keyword evidence="4 6" id="KW-1133">Transmembrane helix</keyword>
<evidence type="ECO:0000256" key="1">
    <source>
        <dbReference type="ARBA" id="ARBA00004651"/>
    </source>
</evidence>
<evidence type="ECO:0000256" key="4">
    <source>
        <dbReference type="ARBA" id="ARBA00022989"/>
    </source>
</evidence>
<comment type="subcellular location">
    <subcellularLocation>
        <location evidence="1">Cell membrane</location>
        <topology evidence="1">Multi-pass membrane protein</topology>
    </subcellularLocation>
</comment>
<evidence type="ECO:0000256" key="3">
    <source>
        <dbReference type="ARBA" id="ARBA00022692"/>
    </source>
</evidence>
<feature type="transmembrane region" description="Helical" evidence="6">
    <location>
        <begin position="47"/>
        <end position="65"/>
    </location>
</feature>
<dbReference type="GO" id="GO:0005886">
    <property type="term" value="C:plasma membrane"/>
    <property type="evidence" value="ECO:0007669"/>
    <property type="project" value="UniProtKB-SubCell"/>
</dbReference>
<evidence type="ECO:0000259" key="7">
    <source>
        <dbReference type="Pfam" id="PF01292"/>
    </source>
</evidence>
<dbReference type="GO" id="GO:0009055">
    <property type="term" value="F:electron transfer activity"/>
    <property type="evidence" value="ECO:0007669"/>
    <property type="project" value="InterPro"/>
</dbReference>
<evidence type="ECO:0000313" key="9">
    <source>
        <dbReference type="Proteomes" id="UP000503096"/>
    </source>
</evidence>
<keyword evidence="3 6" id="KW-0812">Transmembrane</keyword>
<dbReference type="InterPro" id="IPR011577">
    <property type="entry name" value="Cyt_b561_bac/Ni-Hgenase"/>
</dbReference>
<dbReference type="AlphaFoldDB" id="A0A6M4H9L6"/>
<evidence type="ECO:0000256" key="2">
    <source>
        <dbReference type="ARBA" id="ARBA00022475"/>
    </source>
</evidence>
<evidence type="ECO:0000313" key="8">
    <source>
        <dbReference type="EMBL" id="QJR16251.1"/>
    </source>
</evidence>
<feature type="domain" description="Cytochrome b561 bacterial/Ni-hydrogenase" evidence="7">
    <location>
        <begin position="15"/>
        <end position="176"/>
    </location>
</feature>
<feature type="transmembrane region" description="Helical" evidence="6">
    <location>
        <begin position="102"/>
        <end position="123"/>
    </location>
</feature>
<dbReference type="InterPro" id="IPR051542">
    <property type="entry name" value="Hydrogenase_cytochrome"/>
</dbReference>
<accession>A0A6M4H9L6</accession>
<dbReference type="Pfam" id="PF01292">
    <property type="entry name" value="Ni_hydr_CYTB"/>
    <property type="match status" value="1"/>
</dbReference>
<organism evidence="8 9">
    <name type="scientific">Usitatibacter palustris</name>
    <dbReference type="NCBI Taxonomy" id="2732487"/>
    <lineage>
        <taxon>Bacteria</taxon>
        <taxon>Pseudomonadati</taxon>
        <taxon>Pseudomonadota</taxon>
        <taxon>Betaproteobacteria</taxon>
        <taxon>Nitrosomonadales</taxon>
        <taxon>Usitatibacteraceae</taxon>
        <taxon>Usitatibacter</taxon>
    </lineage>
</organism>
<dbReference type="PANTHER" id="PTHR30485">
    <property type="entry name" value="NI/FE-HYDROGENASE 1 B-TYPE CYTOCHROME SUBUNIT"/>
    <property type="match status" value="1"/>
</dbReference>